<evidence type="ECO:0000256" key="1">
    <source>
        <dbReference type="SAM" id="Phobius"/>
    </source>
</evidence>
<evidence type="ECO:0000313" key="3">
    <source>
        <dbReference type="EMBL" id="MBN7812201.1"/>
    </source>
</evidence>
<reference evidence="3 4" key="1">
    <citation type="submission" date="2021-03" db="EMBL/GenBank/DDBJ databases">
        <title>novel species isolated from a fishpond in China.</title>
        <authorList>
            <person name="Lu H."/>
            <person name="Cai Z."/>
        </authorList>
    </citation>
    <scope>NUCLEOTIDE SEQUENCE [LARGE SCALE GENOMIC DNA]</scope>
    <source>
        <strain evidence="3 4">H41</strain>
    </source>
</reference>
<dbReference type="SUPFAM" id="SSF55073">
    <property type="entry name" value="Nucleotide cyclase"/>
    <property type="match status" value="1"/>
</dbReference>
<proteinExistence type="predicted"/>
<dbReference type="PANTHER" id="PTHR43081">
    <property type="entry name" value="ADENYLATE CYCLASE, TERMINAL-DIFFERENTIATION SPECIFIC-RELATED"/>
    <property type="match status" value="1"/>
</dbReference>
<protein>
    <submittedName>
        <fullName evidence="3">Adenylate/guanylate cyclase domain-containing protein</fullName>
    </submittedName>
</protein>
<accession>A0ABS3C6L5</accession>
<comment type="caution">
    <text evidence="3">The sequence shown here is derived from an EMBL/GenBank/DDBJ whole genome shotgun (WGS) entry which is preliminary data.</text>
</comment>
<dbReference type="Gene3D" id="3.30.70.1230">
    <property type="entry name" value="Nucleotide cyclase"/>
    <property type="match status" value="1"/>
</dbReference>
<evidence type="ECO:0000313" key="4">
    <source>
        <dbReference type="Proteomes" id="UP000664317"/>
    </source>
</evidence>
<gene>
    <name evidence="3" type="ORF">J0A68_14705</name>
</gene>
<dbReference type="InterPro" id="IPR029787">
    <property type="entry name" value="Nucleotide_cyclase"/>
</dbReference>
<dbReference type="PROSITE" id="PS50125">
    <property type="entry name" value="GUANYLATE_CYCLASE_2"/>
    <property type="match status" value="1"/>
</dbReference>
<dbReference type="RefSeq" id="WP_206578978.1">
    <property type="nucleotide sequence ID" value="NZ_JAFKCT010000006.1"/>
</dbReference>
<keyword evidence="1" id="KW-0472">Membrane</keyword>
<dbReference type="InterPro" id="IPR050697">
    <property type="entry name" value="Adenylyl/Guanylyl_Cyclase_3/4"/>
</dbReference>
<feature type="transmembrane region" description="Helical" evidence="1">
    <location>
        <begin position="131"/>
        <end position="155"/>
    </location>
</feature>
<name>A0ABS3C6L5_9BACT</name>
<organism evidence="3 4">
    <name type="scientific">Algoriphagus oliviformis</name>
    <dbReference type="NCBI Taxonomy" id="2811231"/>
    <lineage>
        <taxon>Bacteria</taxon>
        <taxon>Pseudomonadati</taxon>
        <taxon>Bacteroidota</taxon>
        <taxon>Cytophagia</taxon>
        <taxon>Cytophagales</taxon>
        <taxon>Cyclobacteriaceae</taxon>
        <taxon>Algoriphagus</taxon>
    </lineage>
</organism>
<keyword evidence="1" id="KW-1133">Transmembrane helix</keyword>
<evidence type="ECO:0000259" key="2">
    <source>
        <dbReference type="PROSITE" id="PS50125"/>
    </source>
</evidence>
<dbReference type="Proteomes" id="UP000664317">
    <property type="component" value="Unassembled WGS sequence"/>
</dbReference>
<feature type="domain" description="Guanylate cyclase" evidence="2">
    <location>
        <begin position="183"/>
        <end position="312"/>
    </location>
</feature>
<dbReference type="PANTHER" id="PTHR43081:SF1">
    <property type="entry name" value="ADENYLATE CYCLASE, TERMINAL-DIFFERENTIATION SPECIFIC"/>
    <property type="match status" value="1"/>
</dbReference>
<dbReference type="Pfam" id="PF00211">
    <property type="entry name" value="Guanylate_cyc"/>
    <property type="match status" value="1"/>
</dbReference>
<feature type="transmembrane region" description="Helical" evidence="1">
    <location>
        <begin position="92"/>
        <end position="111"/>
    </location>
</feature>
<dbReference type="InterPro" id="IPR001054">
    <property type="entry name" value="A/G_cyclase"/>
</dbReference>
<keyword evidence="4" id="KW-1185">Reference proteome</keyword>
<dbReference type="EMBL" id="JAFKCT010000006">
    <property type="protein sequence ID" value="MBN7812201.1"/>
    <property type="molecule type" value="Genomic_DNA"/>
</dbReference>
<feature type="transmembrane region" description="Helical" evidence="1">
    <location>
        <begin position="48"/>
        <end position="72"/>
    </location>
</feature>
<sequence length="363" mass="41183">MLSPDGKRTWSHMLPFGLIWLVTGWVFLLSEAAVTDNFENQPDTAIQVTFPVFIMASVAVFVFGLLTGWVEIRFLSRLFRSQRFVQRIIYKLLAYGLVFHLIILISFPIAASMELGQPIFSSEVWGKFATYLLSITHLSTMVQLSFSLLLSLFYFEISDYIGPKALSHFLTGKYHQPVEEERVFMFLDMRSSTSIAERLGHRRYFAMLRKYYEDLSAPILRSAGEVYQYAGDEVIVSWPLKKGLKDQTCLRCFFGMKEALEGKRSFYQKRYGEAPAFKAGMHCGKVTAGEIGVIKKEILFTGDVLNTCARIQGLCNSYGTDLLVSADLLQLLELGGEFKVTSKGFNDLRGKDEAVELFSVEKK</sequence>
<keyword evidence="1" id="KW-0812">Transmembrane</keyword>
<dbReference type="CDD" id="cd07302">
    <property type="entry name" value="CHD"/>
    <property type="match status" value="1"/>
</dbReference>